<comment type="pathway">
    <text evidence="1">Cofactor metabolism; coenzyme M-coenzyme B heterodisulfide reduction; coenzyme B and coenzyme M from coenzyme M-coenzyme B heterodisulfide: step 1/1.</text>
</comment>
<evidence type="ECO:0000256" key="4">
    <source>
        <dbReference type="ARBA" id="ARBA00022723"/>
    </source>
</evidence>
<dbReference type="PANTHER" id="PTHR43255:SF1">
    <property type="entry name" value="IRON-SULFUR-BINDING OXIDOREDUCTASE FADF-RELATED"/>
    <property type="match status" value="1"/>
</dbReference>
<keyword evidence="4" id="KW-0479">Metal-binding</keyword>
<dbReference type="PROSITE" id="PS00198">
    <property type="entry name" value="4FE4S_FER_1"/>
    <property type="match status" value="1"/>
</dbReference>
<evidence type="ECO:0000256" key="7">
    <source>
        <dbReference type="ARBA" id="ARBA00023004"/>
    </source>
</evidence>
<evidence type="ECO:0000256" key="5">
    <source>
        <dbReference type="ARBA" id="ARBA00022994"/>
    </source>
</evidence>
<keyword evidence="6" id="KW-0560">Oxidoreductase</keyword>
<evidence type="ECO:0000256" key="6">
    <source>
        <dbReference type="ARBA" id="ARBA00023002"/>
    </source>
</evidence>
<reference evidence="11 13" key="1">
    <citation type="submission" date="2016-04" db="EMBL/GenBank/DDBJ databases">
        <title>Genome sequence of Methanosphaera cuniculi DSM 4103.</title>
        <authorList>
            <person name="Poehlein A."/>
            <person name="Seedorf H."/>
            <person name="Daniel R."/>
        </authorList>
    </citation>
    <scope>NUCLEOTIDE SEQUENCE [LARGE SCALE GENOMIC DNA]</scope>
    <source>
        <strain evidence="11 13">DSM 4103</strain>
    </source>
</reference>
<dbReference type="AlphaFoldDB" id="A0A2A2HB98"/>
<comment type="similarity">
    <text evidence="2">Belongs to the HdrC family.</text>
</comment>
<evidence type="ECO:0000256" key="3">
    <source>
        <dbReference type="ARBA" id="ARBA00022485"/>
    </source>
</evidence>
<dbReference type="EMBL" id="LWMS01000009">
    <property type="protein sequence ID" value="PWL08811.1"/>
    <property type="molecule type" value="Genomic_DNA"/>
</dbReference>
<dbReference type="InterPro" id="IPR051460">
    <property type="entry name" value="HdrC_iron-sulfur_subunit"/>
</dbReference>
<evidence type="ECO:0000259" key="9">
    <source>
        <dbReference type="Pfam" id="PF13183"/>
    </source>
</evidence>
<dbReference type="InterPro" id="IPR017680">
    <property type="entry name" value="CoB/CoM_hetero-S_Rdtase_csu"/>
</dbReference>
<evidence type="ECO:0000256" key="2">
    <source>
        <dbReference type="ARBA" id="ARBA00007097"/>
    </source>
</evidence>
<dbReference type="Pfam" id="PF13183">
    <property type="entry name" value="Fer4_8"/>
    <property type="match status" value="1"/>
</dbReference>
<dbReference type="Proteomes" id="UP000217528">
    <property type="component" value="Unassembled WGS sequence"/>
</dbReference>
<organism evidence="10 12">
    <name type="scientific">Methanosphaera cuniculi</name>
    <dbReference type="NCBI Taxonomy" id="1077256"/>
    <lineage>
        <taxon>Archaea</taxon>
        <taxon>Methanobacteriati</taxon>
        <taxon>Methanobacteriota</taxon>
        <taxon>Methanomada group</taxon>
        <taxon>Methanobacteria</taxon>
        <taxon>Methanobacteriales</taxon>
        <taxon>Methanobacteriaceae</taxon>
        <taxon>Methanosphaera</taxon>
    </lineage>
</organism>
<dbReference type="PANTHER" id="PTHR43255">
    <property type="entry name" value="IRON-SULFUR-BINDING OXIDOREDUCTASE FADF-RELATED-RELATED"/>
    <property type="match status" value="1"/>
</dbReference>
<dbReference type="UniPathway" id="UPA00647">
    <property type="reaction ID" value="UER00700"/>
</dbReference>
<feature type="domain" description="4Fe-4S ferredoxin-type" evidence="9">
    <location>
        <begin position="32"/>
        <end position="93"/>
    </location>
</feature>
<dbReference type="InterPro" id="IPR009051">
    <property type="entry name" value="Helical_ferredxn"/>
</dbReference>
<sequence>MTLLNETDYLVTDANIDPSFKSEIMEKGSESLAVCYQCATCSGACPSGRRTPYLIRRLVRKSLMGLKEEVISDDAIWMCTTCYACQERCPRDVKIVEIVKAVRNVAAHEGYMCLAHKKTGSFVAKTGHAVPINDKIENLRAEIGLQEIPPTTALYPEALEEVQTLLKLTQFDELIGYDWNTGHLKEEE</sequence>
<dbReference type="Proteomes" id="UP000246004">
    <property type="component" value="Unassembled WGS sequence"/>
</dbReference>
<accession>A0A2A2HB98</accession>
<dbReference type="GO" id="GO:0051912">
    <property type="term" value="F:CoB--CoM heterodisulfide reductase activity"/>
    <property type="evidence" value="ECO:0007669"/>
    <property type="project" value="InterPro"/>
</dbReference>
<dbReference type="OrthoDB" id="144910at2157"/>
<evidence type="ECO:0000256" key="8">
    <source>
        <dbReference type="ARBA" id="ARBA00023014"/>
    </source>
</evidence>
<keyword evidence="3" id="KW-0004">4Fe-4S</keyword>
<proteinExistence type="inferred from homology"/>
<dbReference type="GO" id="GO:0051539">
    <property type="term" value="F:4 iron, 4 sulfur cluster binding"/>
    <property type="evidence" value="ECO:0007669"/>
    <property type="project" value="UniProtKB-KW"/>
</dbReference>
<evidence type="ECO:0000256" key="1">
    <source>
        <dbReference type="ARBA" id="ARBA00004808"/>
    </source>
</evidence>
<keyword evidence="12" id="KW-1185">Reference proteome</keyword>
<dbReference type="InterPro" id="IPR017896">
    <property type="entry name" value="4Fe4S_Fe-S-bd"/>
</dbReference>
<dbReference type="Gene3D" id="1.10.1060.10">
    <property type="entry name" value="Alpha-helical ferredoxin"/>
    <property type="match status" value="1"/>
</dbReference>
<dbReference type="NCBIfam" id="TIGR03290">
    <property type="entry name" value="CoB_CoM_SS_C"/>
    <property type="match status" value="1"/>
</dbReference>
<dbReference type="EMBL" id="LMVN01000027">
    <property type="protein sequence ID" value="PAV06699.1"/>
    <property type="molecule type" value="Genomic_DNA"/>
</dbReference>
<evidence type="ECO:0000313" key="11">
    <source>
        <dbReference type="EMBL" id="PWL08811.1"/>
    </source>
</evidence>
<dbReference type="GO" id="GO:0015948">
    <property type="term" value="P:methanogenesis"/>
    <property type="evidence" value="ECO:0007669"/>
    <property type="project" value="UniProtKB-KW"/>
</dbReference>
<comment type="caution">
    <text evidence="10">The sequence shown here is derived from an EMBL/GenBank/DDBJ whole genome shotgun (WGS) entry which is preliminary data.</text>
</comment>
<dbReference type="SUPFAM" id="SSF46548">
    <property type="entry name" value="alpha-helical ferredoxin"/>
    <property type="match status" value="1"/>
</dbReference>
<gene>
    <name evidence="10" type="ORF">ASJ82_04520</name>
    <name evidence="11" type="ORF">MSCUN_03030</name>
</gene>
<evidence type="ECO:0000313" key="13">
    <source>
        <dbReference type="Proteomes" id="UP000246004"/>
    </source>
</evidence>
<keyword evidence="7" id="KW-0408">Iron</keyword>
<dbReference type="GO" id="GO:0005886">
    <property type="term" value="C:plasma membrane"/>
    <property type="evidence" value="ECO:0007669"/>
    <property type="project" value="TreeGrafter"/>
</dbReference>
<protein>
    <submittedName>
        <fullName evidence="10">Disulfide reductase</fullName>
    </submittedName>
    <submittedName>
        <fullName evidence="11">Succinate dehydrogenase/fumarate reductase iron-sulfur subunit</fullName>
    </submittedName>
</protein>
<dbReference type="GO" id="GO:0046872">
    <property type="term" value="F:metal ion binding"/>
    <property type="evidence" value="ECO:0007669"/>
    <property type="project" value="UniProtKB-KW"/>
</dbReference>
<reference evidence="10 12" key="2">
    <citation type="journal article" date="2017" name="BMC Genomics">
        <title>Genomic analysis of methanogenic archaea reveals a shift towards energy conservation.</title>
        <authorList>
            <person name="Gilmore S.P."/>
            <person name="Henske J.K."/>
            <person name="Sexton J.A."/>
            <person name="Solomon K.V."/>
            <person name="Seppala S."/>
            <person name="Yoo J.I."/>
            <person name="Huyett L.M."/>
            <person name="Pressman A."/>
            <person name="Cogan J.Z."/>
            <person name="Kivenson V."/>
            <person name="Peng X."/>
            <person name="Tan Y."/>
            <person name="Valentine D.L."/>
            <person name="O'Malley M.A."/>
        </authorList>
    </citation>
    <scope>NUCLEOTIDE SEQUENCE [LARGE SCALE GENOMIC DNA]</scope>
    <source>
        <strain evidence="10 12">1R-7</strain>
    </source>
</reference>
<evidence type="ECO:0000313" key="10">
    <source>
        <dbReference type="EMBL" id="PAV06699.1"/>
    </source>
</evidence>
<dbReference type="InterPro" id="IPR017900">
    <property type="entry name" value="4Fe4S_Fe_S_CS"/>
</dbReference>
<evidence type="ECO:0000313" key="12">
    <source>
        <dbReference type="Proteomes" id="UP000217528"/>
    </source>
</evidence>
<keyword evidence="8" id="KW-0411">Iron-sulfur</keyword>
<name>A0A2A2HB98_9EURY</name>
<keyword evidence="5" id="KW-0484">Methanogenesis</keyword>